<name>A0AA41YP57_9PROT</name>
<protein>
    <submittedName>
        <fullName evidence="2">DUF177 domain-containing protein</fullName>
    </submittedName>
</protein>
<accession>A0AA41YP57</accession>
<gene>
    <name evidence="2" type="ORF">OL599_05115</name>
</gene>
<proteinExistence type="predicted"/>
<dbReference type="Proteomes" id="UP001165679">
    <property type="component" value="Unassembled WGS sequence"/>
</dbReference>
<dbReference type="InterPro" id="IPR003772">
    <property type="entry name" value="YceD"/>
</dbReference>
<keyword evidence="3" id="KW-1185">Reference proteome</keyword>
<comment type="caution">
    <text evidence="2">The sequence shown here is derived from an EMBL/GenBank/DDBJ whole genome shotgun (WGS) entry which is preliminary data.</text>
</comment>
<evidence type="ECO:0000313" key="2">
    <source>
        <dbReference type="EMBL" id="MCW3473950.1"/>
    </source>
</evidence>
<reference evidence="2" key="2">
    <citation type="submission" date="2022-10" db="EMBL/GenBank/DDBJ databases">
        <authorList>
            <person name="Trinh H.N."/>
        </authorList>
    </citation>
    <scope>NUCLEOTIDE SEQUENCE</scope>
    <source>
        <strain evidence="2">RN2-1</strain>
    </source>
</reference>
<dbReference type="RefSeq" id="WP_264712569.1">
    <property type="nucleotide sequence ID" value="NZ_JAPDNT010000002.1"/>
</dbReference>
<dbReference type="EMBL" id="JAPDNT010000002">
    <property type="protein sequence ID" value="MCW3473950.1"/>
    <property type="molecule type" value="Genomic_DNA"/>
</dbReference>
<reference evidence="2" key="1">
    <citation type="submission" date="2022-09" db="EMBL/GenBank/DDBJ databases">
        <title>Rhodovastum sp. nov. RN2-1 isolated from soil in Seongnam, South Korea.</title>
        <authorList>
            <person name="Le N.T."/>
        </authorList>
    </citation>
    <scope>NUCLEOTIDE SEQUENCE</scope>
    <source>
        <strain evidence="2">RN2-1</strain>
    </source>
</reference>
<evidence type="ECO:0000313" key="3">
    <source>
        <dbReference type="Proteomes" id="UP001165679"/>
    </source>
</evidence>
<dbReference type="AlphaFoldDB" id="A0AA41YP57"/>
<sequence>MMPTDPLPPELHRPLSVDRVTASGLEAVVEASDSERAALARRLGIPDVLALTCRFRLTPSQGGVVMAEGVLRGRLVRVCVVSLDAFEADVEERFRVRFVPAGTESDDLDPESDDEIGYSGSVIDLGEAAAEQLALGLDPYPRKPDADLPEAARAQDESPFAALARLRRDS</sequence>
<feature type="region of interest" description="Disordered" evidence="1">
    <location>
        <begin position="139"/>
        <end position="159"/>
    </location>
</feature>
<evidence type="ECO:0000256" key="1">
    <source>
        <dbReference type="SAM" id="MobiDB-lite"/>
    </source>
</evidence>
<organism evidence="2 3">
    <name type="scientific">Limobrevibacterium gyesilva</name>
    <dbReference type="NCBI Taxonomy" id="2991712"/>
    <lineage>
        <taxon>Bacteria</taxon>
        <taxon>Pseudomonadati</taxon>
        <taxon>Pseudomonadota</taxon>
        <taxon>Alphaproteobacteria</taxon>
        <taxon>Acetobacterales</taxon>
        <taxon>Acetobacteraceae</taxon>
        <taxon>Limobrevibacterium</taxon>
    </lineage>
</organism>
<dbReference type="Pfam" id="PF02620">
    <property type="entry name" value="YceD"/>
    <property type="match status" value="1"/>
</dbReference>